<dbReference type="RefSeq" id="WP_122510645.1">
    <property type="nucleotide sequence ID" value="NZ_MWKV01000001.1"/>
</dbReference>
<evidence type="ECO:0000256" key="1">
    <source>
        <dbReference type="SAM" id="MobiDB-lite"/>
    </source>
</evidence>
<dbReference type="AlphaFoldDB" id="A0AB38UPS5"/>
<evidence type="ECO:0008006" key="4">
    <source>
        <dbReference type="Google" id="ProtNLM"/>
    </source>
</evidence>
<dbReference type="EMBL" id="UPHL01000041">
    <property type="protein sequence ID" value="VAZ82737.1"/>
    <property type="molecule type" value="Genomic_DNA"/>
</dbReference>
<reference evidence="2 3" key="1">
    <citation type="submission" date="2018-09" db="EMBL/GenBank/DDBJ databases">
        <authorList>
            <person name="Tagini F."/>
        </authorList>
    </citation>
    <scope>NUCLEOTIDE SEQUENCE [LARGE SCALE GENOMIC DNA]</scope>
    <source>
        <strain evidence="2 3">MK42</strain>
    </source>
</reference>
<comment type="caution">
    <text evidence="2">The sequence shown here is derived from an EMBL/GenBank/DDBJ whole genome shotgun (WGS) entry which is preliminary data.</text>
</comment>
<name>A0AB38UPS5_9MYCO</name>
<feature type="region of interest" description="Disordered" evidence="1">
    <location>
        <begin position="208"/>
        <end position="231"/>
    </location>
</feature>
<evidence type="ECO:0000313" key="3">
    <source>
        <dbReference type="Proteomes" id="UP000279331"/>
    </source>
</evidence>
<gene>
    <name evidence="2" type="ORF">LAUMK42_01547</name>
</gene>
<sequence length="231" mass="25155">MSGTKRNYSPRRAGEVVGVEVDADAERPVTITCHDHAHAYEIAWRDTDDGPVITDLRVTSVDGVPITSDTLKRINTDRLARTAAMRDTAEAADAARKLRQTLDAATGTTDGHEWVERLRFTDGLIDAMVRHAPLGVALPTSGGKRVGRPRLSSEFLAKVAAWATEEAPKGGNVYERVAARAASELGRDVSAETVKGWVRRCKAAGLLKPDALRPRKPHTAEPTTDRQETDR</sequence>
<accession>A0AB38UPS5</accession>
<organism evidence="2 3">
    <name type="scientific">Mycobacterium persicum</name>
    <dbReference type="NCBI Taxonomy" id="1487726"/>
    <lineage>
        <taxon>Bacteria</taxon>
        <taxon>Bacillati</taxon>
        <taxon>Actinomycetota</taxon>
        <taxon>Actinomycetes</taxon>
        <taxon>Mycobacteriales</taxon>
        <taxon>Mycobacteriaceae</taxon>
        <taxon>Mycobacterium</taxon>
    </lineage>
</organism>
<dbReference type="Proteomes" id="UP000279331">
    <property type="component" value="Unassembled WGS sequence"/>
</dbReference>
<protein>
    <recommendedName>
        <fullName evidence="4">Transposase</fullName>
    </recommendedName>
</protein>
<evidence type="ECO:0000313" key="2">
    <source>
        <dbReference type="EMBL" id="VAZ82737.1"/>
    </source>
</evidence>
<proteinExistence type="predicted"/>